<proteinExistence type="predicted"/>
<dbReference type="Pfam" id="PF01556">
    <property type="entry name" value="DnaJ_C"/>
    <property type="match status" value="1"/>
</dbReference>
<organism evidence="5 6">
    <name type="scientific">Winkia neuii subsp. anitrata</name>
    <dbReference type="NCBI Taxonomy" id="29318"/>
    <lineage>
        <taxon>Bacteria</taxon>
        <taxon>Bacillati</taxon>
        <taxon>Actinomycetota</taxon>
        <taxon>Actinomycetes</taxon>
        <taxon>Actinomycetales</taxon>
        <taxon>Actinomycetaceae</taxon>
        <taxon>Winkia</taxon>
    </lineage>
</organism>
<dbReference type="PANTHER" id="PTHR43096">
    <property type="entry name" value="DNAJ HOMOLOG 1, MITOCHONDRIAL-RELATED"/>
    <property type="match status" value="1"/>
</dbReference>
<dbReference type="PANTHER" id="PTHR43096:SF54">
    <property type="entry name" value="CHAPERONE PROTEIN DNAJ 1"/>
    <property type="match status" value="1"/>
</dbReference>
<dbReference type="Gene3D" id="1.10.287.110">
    <property type="entry name" value="DnaJ domain"/>
    <property type="match status" value="1"/>
</dbReference>
<dbReference type="Pfam" id="PF00226">
    <property type="entry name" value="DnaJ"/>
    <property type="match status" value="1"/>
</dbReference>
<dbReference type="SMART" id="SM00271">
    <property type="entry name" value="DnaJ"/>
    <property type="match status" value="1"/>
</dbReference>
<evidence type="ECO:0000313" key="5">
    <source>
        <dbReference type="EMBL" id="WCE46451.1"/>
    </source>
</evidence>
<keyword evidence="2" id="KW-0346">Stress response</keyword>
<dbReference type="FunFam" id="2.60.260.20:FF:000013">
    <property type="entry name" value="DnaJ subfamily B member 11"/>
    <property type="match status" value="1"/>
</dbReference>
<dbReference type="CDD" id="cd10747">
    <property type="entry name" value="DnaJ_C"/>
    <property type="match status" value="1"/>
</dbReference>
<dbReference type="PROSITE" id="PS00636">
    <property type="entry name" value="DNAJ_1"/>
    <property type="match status" value="1"/>
</dbReference>
<dbReference type="Gene3D" id="2.60.260.20">
    <property type="entry name" value="Urease metallochaperone UreE, N-terminal domain"/>
    <property type="match status" value="2"/>
</dbReference>
<dbReference type="InterPro" id="IPR002939">
    <property type="entry name" value="DnaJ_C"/>
</dbReference>
<dbReference type="CDD" id="cd06257">
    <property type="entry name" value="DnaJ"/>
    <property type="match status" value="1"/>
</dbReference>
<protein>
    <submittedName>
        <fullName evidence="5">DnaJ domain-containing protein</fullName>
    </submittedName>
</protein>
<accession>A0AB38XQ63</accession>
<sequence length="338" mass="35349">MTNQDWLSKDFYKVLGISKDADQAAIKKAYRKLARKYHPDQNPGDKTAEERFKEVGEAYAVLSDKKQRSQYDALRRMAGGGARFSAGPQGASAGGFEDMFASMFGGGGANSRVRFSNSGGGGAGFEDILSGLFGGGAAGGGFGNSGSFGGFSQAPQKGQDLATETSLDLRQAVHGTTLKMKVDGRIMTVRIPAGVHDGQKLRLRGKGRPSANGGAPGNLVVTIHVKPHPVFAIEGGNLVADLPVTVEEAALGAKVQVPLLDGKLVTVKVPAGSSSGAVLRLRGRGVPKGKKASDLLLKLKVEVPKKLSRKAKSALEEFAAQTADFDPRSGWQAQAAQD</sequence>
<dbReference type="GO" id="GO:0005737">
    <property type="term" value="C:cytoplasm"/>
    <property type="evidence" value="ECO:0007669"/>
    <property type="project" value="TreeGrafter"/>
</dbReference>
<dbReference type="InterPro" id="IPR008971">
    <property type="entry name" value="HSP40/DnaJ_pept-bd"/>
</dbReference>
<dbReference type="RefSeq" id="WP_004806510.1">
    <property type="nucleotide sequence ID" value="NZ_CP116394.1"/>
</dbReference>
<keyword evidence="1" id="KW-0235">DNA replication</keyword>
<dbReference type="InterPro" id="IPR001623">
    <property type="entry name" value="DnaJ_domain"/>
</dbReference>
<evidence type="ECO:0000313" key="6">
    <source>
        <dbReference type="Proteomes" id="UP001211044"/>
    </source>
</evidence>
<dbReference type="Proteomes" id="UP001211044">
    <property type="component" value="Chromosome"/>
</dbReference>
<dbReference type="SUPFAM" id="SSF49493">
    <property type="entry name" value="HSP40/DnaJ peptide-binding domain"/>
    <property type="match status" value="2"/>
</dbReference>
<evidence type="ECO:0000259" key="4">
    <source>
        <dbReference type="PROSITE" id="PS50076"/>
    </source>
</evidence>
<dbReference type="EMBL" id="CP116394">
    <property type="protein sequence ID" value="WCE46451.1"/>
    <property type="molecule type" value="Genomic_DNA"/>
</dbReference>
<dbReference type="GO" id="GO:0051082">
    <property type="term" value="F:unfolded protein binding"/>
    <property type="evidence" value="ECO:0007669"/>
    <property type="project" value="InterPro"/>
</dbReference>
<feature type="domain" description="J" evidence="4">
    <location>
        <begin position="10"/>
        <end position="75"/>
    </location>
</feature>
<evidence type="ECO:0000256" key="1">
    <source>
        <dbReference type="ARBA" id="ARBA00022705"/>
    </source>
</evidence>
<gene>
    <name evidence="5" type="ORF">PIG85_02045</name>
</gene>
<evidence type="ECO:0000256" key="2">
    <source>
        <dbReference type="ARBA" id="ARBA00023016"/>
    </source>
</evidence>
<dbReference type="PRINTS" id="PR00625">
    <property type="entry name" value="JDOMAIN"/>
</dbReference>
<dbReference type="InterPro" id="IPR036869">
    <property type="entry name" value="J_dom_sf"/>
</dbReference>
<keyword evidence="3" id="KW-0143">Chaperone</keyword>
<dbReference type="InterPro" id="IPR018253">
    <property type="entry name" value="DnaJ_domain_CS"/>
</dbReference>
<evidence type="ECO:0000256" key="3">
    <source>
        <dbReference type="ARBA" id="ARBA00023186"/>
    </source>
</evidence>
<dbReference type="PROSITE" id="PS50076">
    <property type="entry name" value="DNAJ_2"/>
    <property type="match status" value="1"/>
</dbReference>
<dbReference type="AlphaFoldDB" id="A0AB38XQ63"/>
<dbReference type="SUPFAM" id="SSF46565">
    <property type="entry name" value="Chaperone J-domain"/>
    <property type="match status" value="1"/>
</dbReference>
<dbReference type="GO" id="GO:0042026">
    <property type="term" value="P:protein refolding"/>
    <property type="evidence" value="ECO:0007669"/>
    <property type="project" value="TreeGrafter"/>
</dbReference>
<dbReference type="KEGG" id="wne:PIG85_02045"/>
<reference evidence="5" key="1">
    <citation type="submission" date="2023-01" db="EMBL/GenBank/DDBJ databases">
        <title>Comparative Genomic Analysis of the Clinically-Derived Winkia Strain NY0527 Provides Evidence into the Taxonomic Reassignment of Winkia neuii and Characterizes Their Virulence Traits.</title>
        <authorList>
            <person name="Cai X."/>
            <person name="Peng Y."/>
            <person name="Li M."/>
            <person name="Qiu Y."/>
            <person name="Wang Y."/>
            <person name="Xu L."/>
            <person name="Hou Q."/>
        </authorList>
    </citation>
    <scope>NUCLEOTIDE SEQUENCE</scope>
    <source>
        <strain evidence="5">NY0527</strain>
    </source>
</reference>
<name>A0AB38XQ63_9ACTO</name>
<dbReference type="GO" id="GO:0006260">
    <property type="term" value="P:DNA replication"/>
    <property type="evidence" value="ECO:0007669"/>
    <property type="project" value="UniProtKB-KW"/>
</dbReference>